<evidence type="ECO:0000313" key="2">
    <source>
        <dbReference type="EMBL" id="KKL54069.1"/>
    </source>
</evidence>
<reference evidence="2" key="1">
    <citation type="journal article" date="2015" name="Nature">
        <title>Complex archaea that bridge the gap between prokaryotes and eukaryotes.</title>
        <authorList>
            <person name="Spang A."/>
            <person name="Saw J.H."/>
            <person name="Jorgensen S.L."/>
            <person name="Zaremba-Niedzwiedzka K."/>
            <person name="Martijn J."/>
            <person name="Lind A.E."/>
            <person name="van Eijk R."/>
            <person name="Schleper C."/>
            <person name="Guy L."/>
            <person name="Ettema T.J."/>
        </authorList>
    </citation>
    <scope>NUCLEOTIDE SEQUENCE</scope>
</reference>
<organism evidence="2">
    <name type="scientific">marine sediment metagenome</name>
    <dbReference type="NCBI Taxonomy" id="412755"/>
    <lineage>
        <taxon>unclassified sequences</taxon>
        <taxon>metagenomes</taxon>
        <taxon>ecological metagenomes</taxon>
    </lineage>
</organism>
<name>A0A0F9CXR2_9ZZZZ</name>
<accession>A0A0F9CXR2</accession>
<proteinExistence type="predicted"/>
<comment type="caution">
    <text evidence="2">The sequence shown here is derived from an EMBL/GenBank/DDBJ whole genome shotgun (WGS) entry which is preliminary data.</text>
</comment>
<gene>
    <name evidence="2" type="ORF">LCGC14_2269080</name>
</gene>
<feature type="region of interest" description="Disordered" evidence="1">
    <location>
        <begin position="52"/>
        <end position="75"/>
    </location>
</feature>
<evidence type="ECO:0000256" key="1">
    <source>
        <dbReference type="SAM" id="MobiDB-lite"/>
    </source>
</evidence>
<dbReference type="AlphaFoldDB" id="A0A0F9CXR2"/>
<sequence>MDLAKVYHTGRHGRYYPDCPACELNRWYLDQILRKDITEEERDSVDEVYRIKTGRSPDPSDVENRFFLGEMPGTN</sequence>
<protein>
    <submittedName>
        <fullName evidence="2">Uncharacterized protein</fullName>
    </submittedName>
</protein>
<dbReference type="EMBL" id="LAZR01031330">
    <property type="protein sequence ID" value="KKL54069.1"/>
    <property type="molecule type" value="Genomic_DNA"/>
</dbReference>